<proteinExistence type="predicted"/>
<keyword evidence="1" id="KW-1133">Transmembrane helix</keyword>
<evidence type="ECO:0000256" key="1">
    <source>
        <dbReference type="SAM" id="Phobius"/>
    </source>
</evidence>
<keyword evidence="1" id="KW-0812">Transmembrane</keyword>
<keyword evidence="1" id="KW-0472">Membrane</keyword>
<accession>A0ABT7DIJ4</accession>
<dbReference type="Proteomes" id="UP001232750">
    <property type="component" value="Unassembled WGS sequence"/>
</dbReference>
<organism evidence="2 3">
    <name type="scientific">Gordonibacter faecis</name>
    <dbReference type="NCBI Taxonomy" id="3047475"/>
    <lineage>
        <taxon>Bacteria</taxon>
        <taxon>Bacillati</taxon>
        <taxon>Actinomycetota</taxon>
        <taxon>Coriobacteriia</taxon>
        <taxon>Eggerthellales</taxon>
        <taxon>Eggerthellaceae</taxon>
        <taxon>Gordonibacter</taxon>
    </lineage>
</organism>
<evidence type="ECO:0000313" key="3">
    <source>
        <dbReference type="Proteomes" id="UP001232750"/>
    </source>
</evidence>
<dbReference type="EMBL" id="JASJEU010000003">
    <property type="protein sequence ID" value="MDJ1649348.1"/>
    <property type="molecule type" value="Genomic_DNA"/>
</dbReference>
<keyword evidence="3" id="KW-1185">Reference proteome</keyword>
<dbReference type="RefSeq" id="WP_283830679.1">
    <property type="nucleotide sequence ID" value="NZ_JASJEU010000003.1"/>
</dbReference>
<name>A0ABT7DIJ4_9ACTN</name>
<reference evidence="2 3" key="1">
    <citation type="submission" date="2023-05" db="EMBL/GenBank/DDBJ databases">
        <title>Gordonibacter KGMB12511T sp. nov., isolated from faeces of healthy Korean.</title>
        <authorList>
            <person name="Kim H.S."/>
            <person name="Kim J.-S."/>
            <person name="Suh M.K."/>
            <person name="Eom M.K."/>
            <person name="Do H.E."/>
            <person name="Lee J.-S."/>
        </authorList>
    </citation>
    <scope>NUCLEOTIDE SEQUENCE [LARGE SCALE GENOMIC DNA]</scope>
    <source>
        <strain evidence="2 3">KGMB12511</strain>
    </source>
</reference>
<dbReference type="InterPro" id="IPR017259">
    <property type="entry name" value="UCP037672"/>
</dbReference>
<feature type="transmembrane region" description="Helical" evidence="1">
    <location>
        <begin position="94"/>
        <end position="112"/>
    </location>
</feature>
<feature type="transmembrane region" description="Helical" evidence="1">
    <location>
        <begin position="59"/>
        <end position="79"/>
    </location>
</feature>
<dbReference type="Pfam" id="PF12650">
    <property type="entry name" value="DUF3784"/>
    <property type="match status" value="1"/>
</dbReference>
<feature type="transmembrane region" description="Helical" evidence="1">
    <location>
        <begin position="6"/>
        <end position="25"/>
    </location>
</feature>
<comment type="caution">
    <text evidence="2">The sequence shown here is derived from an EMBL/GenBank/DDBJ whole genome shotgun (WGS) entry which is preliminary data.</text>
</comment>
<sequence length="167" mass="18279">MEFDKYLGGGVFCLVLFMMFALFAWKLWHGKWLNLIAGNNFVTKEEMNTPIQRALGRRVAVVMLFCCAAILVGVASTVLDTLMGPAAGILPDALIGLAIALIALPCIWVLIWSNKRAYEEQQALVEADPTQEKNVKFARKQTLVAIAILIGIVAIYLSIPLLKAATS</sequence>
<evidence type="ECO:0000313" key="2">
    <source>
        <dbReference type="EMBL" id="MDJ1649348.1"/>
    </source>
</evidence>
<gene>
    <name evidence="2" type="ORF">QNJ86_00890</name>
</gene>
<protein>
    <submittedName>
        <fullName evidence="2">DUF3784 domain-containing protein</fullName>
    </submittedName>
</protein>
<feature type="transmembrane region" description="Helical" evidence="1">
    <location>
        <begin position="143"/>
        <end position="162"/>
    </location>
</feature>